<feature type="domain" description="Carrier" evidence="4">
    <location>
        <begin position="1285"/>
        <end position="1360"/>
    </location>
</feature>
<feature type="domain" description="Carrier" evidence="4">
    <location>
        <begin position="241"/>
        <end position="317"/>
    </location>
</feature>
<keyword evidence="6" id="KW-1185">Reference proteome</keyword>
<dbReference type="InterPro" id="IPR000873">
    <property type="entry name" value="AMP-dep_synth/lig_dom"/>
</dbReference>
<dbReference type="InterPro" id="IPR042099">
    <property type="entry name" value="ANL_N_sf"/>
</dbReference>
<evidence type="ECO:0000256" key="2">
    <source>
        <dbReference type="ARBA" id="ARBA00022450"/>
    </source>
</evidence>
<dbReference type="Pfam" id="PF00501">
    <property type="entry name" value="AMP-binding"/>
    <property type="match status" value="2"/>
</dbReference>
<dbReference type="Gene3D" id="3.30.300.30">
    <property type="match status" value="2"/>
</dbReference>
<evidence type="ECO:0000313" key="5">
    <source>
        <dbReference type="EMBL" id="WGH77080.1"/>
    </source>
</evidence>
<dbReference type="Gene3D" id="3.40.50.12780">
    <property type="entry name" value="N-terminal domain of ligase-like"/>
    <property type="match status" value="2"/>
</dbReference>
<evidence type="ECO:0000256" key="1">
    <source>
        <dbReference type="ARBA" id="ARBA00001957"/>
    </source>
</evidence>
<dbReference type="NCBIfam" id="TIGR01733">
    <property type="entry name" value="AA-adenyl-dom"/>
    <property type="match status" value="1"/>
</dbReference>
<dbReference type="InterPro" id="IPR045851">
    <property type="entry name" value="AMP-bd_C_sf"/>
</dbReference>
<dbReference type="InterPro" id="IPR020845">
    <property type="entry name" value="AMP-binding_CS"/>
</dbReference>
<dbReference type="InterPro" id="IPR009081">
    <property type="entry name" value="PP-bd_ACP"/>
</dbReference>
<keyword evidence="2" id="KW-0596">Phosphopantetheine</keyword>
<dbReference type="Proteomes" id="UP001232001">
    <property type="component" value="Chromosome"/>
</dbReference>
<dbReference type="InterPro" id="IPR036736">
    <property type="entry name" value="ACP-like_sf"/>
</dbReference>
<reference evidence="5 6" key="1">
    <citation type="submission" date="2023-04" db="EMBL/GenBank/DDBJ databases">
        <title>Tenacibaculum tangerinum sp. nov., isolated from sea tidal flat of South Korea.</title>
        <authorList>
            <person name="Lee S.H."/>
            <person name="Kim J.-J."/>
        </authorList>
    </citation>
    <scope>NUCLEOTIDE SEQUENCE [LARGE SCALE GENOMIC DNA]</scope>
    <source>
        <strain evidence="5 6">GRR-S3-23</strain>
    </source>
</reference>
<comment type="cofactor">
    <cofactor evidence="1">
        <name>pantetheine 4'-phosphate</name>
        <dbReference type="ChEBI" id="CHEBI:47942"/>
    </cofactor>
</comment>
<dbReference type="SUPFAM" id="SSF47336">
    <property type="entry name" value="ACP-like"/>
    <property type="match status" value="2"/>
</dbReference>
<evidence type="ECO:0000259" key="4">
    <source>
        <dbReference type="PROSITE" id="PS50075"/>
    </source>
</evidence>
<dbReference type="PROSITE" id="PS00012">
    <property type="entry name" value="PHOSPHOPANTETHEINE"/>
    <property type="match status" value="1"/>
</dbReference>
<proteinExistence type="predicted"/>
<dbReference type="PROSITE" id="PS00455">
    <property type="entry name" value="AMP_BINDING"/>
    <property type="match status" value="1"/>
</dbReference>
<dbReference type="InterPro" id="IPR023213">
    <property type="entry name" value="CAT-like_dom_sf"/>
</dbReference>
<dbReference type="CDD" id="cd19531">
    <property type="entry name" value="LCL_NRPS-like"/>
    <property type="match status" value="1"/>
</dbReference>
<evidence type="ECO:0000313" key="6">
    <source>
        <dbReference type="Proteomes" id="UP001232001"/>
    </source>
</evidence>
<protein>
    <submittedName>
        <fullName evidence="5">Amino acid adenylation domain-containing protein</fullName>
    </submittedName>
</protein>
<dbReference type="Pfam" id="PF13193">
    <property type="entry name" value="AMP-binding_C"/>
    <property type="match status" value="1"/>
</dbReference>
<accession>A0ABY8L6R4</accession>
<dbReference type="CDD" id="cd05930">
    <property type="entry name" value="A_NRPS"/>
    <property type="match status" value="1"/>
</dbReference>
<sequence>MTALVIGGEHWSKELIKNWKGVCDIYNAYGPSEVSVITTIGKVAIDKPLDIGRPIFNTQCFVLNEYLDLQLVGAIGELYIGGESVGRGYLNNKELTHKSFMESPKDNVSRLYKTGDLVRWNYQGNLEFVGRLDNQVKVRGYRIETGEIKTNIEKCTGVRLAHILVEKNQFQVNEIVAFIETSEKIDSTYIEGTISDFIPSYMLPSRYIFMEQLPMTINGKVDEKKLKKAEMFTVFEENIVLPENETEKEIAKIWKELLGLKNDISVKENFFRLGGHSLTIARLLGELKKQFNIQAELKSLYLNPTIEKQAKLISNSEKEVFEHIKPVASNTNYVLSSSQKRLWVLCRFPNLNRAYNISNTKIVSGKLNVNTLEDAFISIINRHESLRTNFREDHNGTVYQIIRNKNIVPFTVEQHNTRDKKKDVTEILNDFTQKIFDLSSELLIRAQLIKIKEEEYILHYVVHHIVADGWSIDILENELKKCYNAISNNENSNLPSLNIHYKDYANWQQNTLNNSQGIAARNYWKAQFNDTLPVLDLPTDFIRPKVKTYQGRSEVFEIKADLLSWLNPILKQEEATVFMGLTALLNLFLYKYSGQTDIVLGVPVAGRDHVDLNNQIGFYVNTIALRTQFEEQNSFIDLLTTVKQNMLASYAHQMYPIDELFDHINIERDISRNALFDVMIAFQDLDEDKKDSLNFYGTKAAPYQGEKREYSLLDLTFSFVKRNDDFELEIEYDTDLFRGETIARMVANFFYLLNSINGRVNVAVNELEMVNEKEKHILLHEFNQPVISKKYASIKDLFEATTEQFPDRVAVLHDTKEINYSELNEKANQFADYLKSNHQLKKDDLLVIYMQKTEKLLISVLAAAKLGIAYVPADINAPKSRLDYIIQDTNARFLIDEQLYDSFAQDKNQYSRGNFKNNVKEQMPFTVIYTSGTTGKPKGSVISNKNVASRIQTEIKILNKKGKIITVNTTNAAFDVCLLEFFLPLLTGGSVLIPTQEQNDSHSNLVKAIKKHKVNVLQGTPSFVQLLFQEESVAKALKGITHICIGGESLNSSLVQRIKQILPNIKVNNHFGPTETTIDAIVNRDLSSFEQNIIGKPIAQTQVFIVNSKEVLVPLGATGEICIGGEGVTMGYLNNKALTDNRFIDSPWSEEKIYKTGDLGRWLPDGNIEFIGRKDSQIKIRGYRVELEEIEHTLIEHENISEAALIVKENELKNKELIAFVVLNKKMKSHEIKRHLKNKLAFYMIPNHIIEVPSISLTINGKKDYKLLENKLTEKGTHFMEEELRVPNKIDKQLLSLWEELLRIDKITLDDNFFSLGGNSIMIIEINNRLRKIFDTNFDISIFYEYTSILDLSDFITSKLDVKIDGSKQEESEGEIEILNF</sequence>
<dbReference type="PANTHER" id="PTHR45527:SF1">
    <property type="entry name" value="FATTY ACID SYNTHASE"/>
    <property type="match status" value="1"/>
</dbReference>
<organism evidence="5 6">
    <name type="scientific">Tenacibaculum tangerinum</name>
    <dbReference type="NCBI Taxonomy" id="3038772"/>
    <lineage>
        <taxon>Bacteria</taxon>
        <taxon>Pseudomonadati</taxon>
        <taxon>Bacteroidota</taxon>
        <taxon>Flavobacteriia</taxon>
        <taxon>Flavobacteriales</taxon>
        <taxon>Flavobacteriaceae</taxon>
        <taxon>Tenacibaculum</taxon>
    </lineage>
</organism>
<dbReference type="InterPro" id="IPR020806">
    <property type="entry name" value="PKS_PP-bd"/>
</dbReference>
<dbReference type="EMBL" id="CP122539">
    <property type="protein sequence ID" value="WGH77080.1"/>
    <property type="molecule type" value="Genomic_DNA"/>
</dbReference>
<dbReference type="InterPro" id="IPR001242">
    <property type="entry name" value="Condensation_dom"/>
</dbReference>
<dbReference type="Gene3D" id="1.10.1200.10">
    <property type="entry name" value="ACP-like"/>
    <property type="match status" value="2"/>
</dbReference>
<dbReference type="PANTHER" id="PTHR45527">
    <property type="entry name" value="NONRIBOSOMAL PEPTIDE SYNTHETASE"/>
    <property type="match status" value="1"/>
</dbReference>
<dbReference type="Gene3D" id="3.30.559.10">
    <property type="entry name" value="Chloramphenicol acetyltransferase-like domain"/>
    <property type="match status" value="1"/>
</dbReference>
<name>A0ABY8L6R4_9FLAO</name>
<dbReference type="InterPro" id="IPR006162">
    <property type="entry name" value="Ppantetheine_attach_site"/>
</dbReference>
<evidence type="ECO:0000256" key="3">
    <source>
        <dbReference type="ARBA" id="ARBA00022553"/>
    </source>
</evidence>
<dbReference type="SUPFAM" id="SSF56801">
    <property type="entry name" value="Acetyl-CoA synthetase-like"/>
    <property type="match status" value="2"/>
</dbReference>
<dbReference type="Pfam" id="PF00550">
    <property type="entry name" value="PP-binding"/>
    <property type="match status" value="2"/>
</dbReference>
<dbReference type="SMART" id="SM00823">
    <property type="entry name" value="PKS_PP"/>
    <property type="match status" value="1"/>
</dbReference>
<dbReference type="InterPro" id="IPR025110">
    <property type="entry name" value="AMP-bd_C"/>
</dbReference>
<dbReference type="Pfam" id="PF00668">
    <property type="entry name" value="Condensation"/>
    <property type="match status" value="1"/>
</dbReference>
<dbReference type="PROSITE" id="PS50075">
    <property type="entry name" value="CARRIER"/>
    <property type="match status" value="2"/>
</dbReference>
<dbReference type="Gene3D" id="3.30.559.30">
    <property type="entry name" value="Nonribosomal peptide synthetase, condensation domain"/>
    <property type="match status" value="1"/>
</dbReference>
<dbReference type="InterPro" id="IPR010071">
    <property type="entry name" value="AA_adenyl_dom"/>
</dbReference>
<keyword evidence="3" id="KW-0597">Phosphoprotein</keyword>
<dbReference type="SUPFAM" id="SSF52777">
    <property type="entry name" value="CoA-dependent acyltransferases"/>
    <property type="match status" value="2"/>
</dbReference>
<gene>
    <name evidence="5" type="ORF">P8625_08820</name>
</gene>